<reference evidence="1" key="1">
    <citation type="submission" date="2020-08" db="EMBL/GenBank/DDBJ databases">
        <title>Multicomponent nature underlies the extraordinary mechanical properties of spider dragline silk.</title>
        <authorList>
            <person name="Kono N."/>
            <person name="Nakamura H."/>
            <person name="Mori M."/>
            <person name="Yoshida Y."/>
            <person name="Ohtoshi R."/>
            <person name="Malay A.D."/>
            <person name="Moran D.A.P."/>
            <person name="Tomita M."/>
            <person name="Numata K."/>
            <person name="Arakawa K."/>
        </authorList>
    </citation>
    <scope>NUCLEOTIDE SEQUENCE</scope>
</reference>
<protein>
    <submittedName>
        <fullName evidence="1">Vascular non-inflammatory molecule 3</fullName>
    </submittedName>
</protein>
<dbReference type="EMBL" id="BMAV01015205">
    <property type="protein sequence ID" value="GFY64339.1"/>
    <property type="molecule type" value="Genomic_DNA"/>
</dbReference>
<dbReference type="AlphaFoldDB" id="A0A8X7CAR7"/>
<organism evidence="1 2">
    <name type="scientific">Trichonephila inaurata madagascariensis</name>
    <dbReference type="NCBI Taxonomy" id="2747483"/>
    <lineage>
        <taxon>Eukaryota</taxon>
        <taxon>Metazoa</taxon>
        <taxon>Ecdysozoa</taxon>
        <taxon>Arthropoda</taxon>
        <taxon>Chelicerata</taxon>
        <taxon>Arachnida</taxon>
        <taxon>Araneae</taxon>
        <taxon>Araneomorphae</taxon>
        <taxon>Entelegynae</taxon>
        <taxon>Araneoidea</taxon>
        <taxon>Nephilidae</taxon>
        <taxon>Trichonephila</taxon>
        <taxon>Trichonephila inaurata</taxon>
    </lineage>
</organism>
<dbReference type="Proteomes" id="UP000886998">
    <property type="component" value="Unassembled WGS sequence"/>
</dbReference>
<proteinExistence type="predicted"/>
<keyword evidence="2" id="KW-1185">Reference proteome</keyword>
<evidence type="ECO:0000313" key="1">
    <source>
        <dbReference type="EMBL" id="GFY64339.1"/>
    </source>
</evidence>
<evidence type="ECO:0000313" key="2">
    <source>
        <dbReference type="Proteomes" id="UP000886998"/>
    </source>
</evidence>
<gene>
    <name evidence="1" type="primary">VNN3_1</name>
    <name evidence="1" type="ORF">TNIN_65661</name>
</gene>
<comment type="caution">
    <text evidence="1">The sequence shown here is derived from an EMBL/GenBank/DDBJ whole genome shotgun (WGS) entry which is preliminary data.</text>
</comment>
<name>A0A8X7CAR7_9ARAC</name>
<sequence length="100" mass="11341">MPKTGTLGSGIYSAHKGALIYTHNPDFRTKLLISNVPRSLNKESANSIELNEKKFYLESGAAIEVVGEKKRNETSKVIVPQPFLERRMIRWTLIVVFIRP</sequence>
<accession>A0A8X7CAR7</accession>